<dbReference type="GO" id="GO:0006865">
    <property type="term" value="P:amino acid transport"/>
    <property type="evidence" value="ECO:0007669"/>
    <property type="project" value="UniProtKB-KW"/>
</dbReference>
<evidence type="ECO:0000313" key="12">
    <source>
        <dbReference type="EMBL" id="EWT04789.1"/>
    </source>
</evidence>
<feature type="transmembrane region" description="Helical" evidence="9">
    <location>
        <begin position="201"/>
        <end position="223"/>
    </location>
</feature>
<dbReference type="GO" id="GO:0043190">
    <property type="term" value="C:ATP-binding cassette (ABC) transporter complex"/>
    <property type="evidence" value="ECO:0007669"/>
    <property type="project" value="InterPro"/>
</dbReference>
<keyword evidence="4" id="KW-1003">Cell membrane</keyword>
<evidence type="ECO:0000256" key="5">
    <source>
        <dbReference type="ARBA" id="ARBA00022692"/>
    </source>
</evidence>
<dbReference type="EMBL" id="AWQS01000186">
    <property type="protein sequence ID" value="EWT04789.1"/>
    <property type="molecule type" value="Genomic_DNA"/>
</dbReference>
<accession>W9GLL0</accession>
<feature type="transmembrane region" description="Helical" evidence="9">
    <location>
        <begin position="97"/>
        <end position="114"/>
    </location>
</feature>
<dbReference type="RefSeq" id="WP_034719507.1">
    <property type="nucleotide sequence ID" value="NZ_AWQS01000186.1"/>
</dbReference>
<keyword evidence="6" id="KW-0029">Amino-acid transport</keyword>
<keyword evidence="3 9" id="KW-0813">Transport</keyword>
<proteinExistence type="inferred from homology"/>
<gene>
    <name evidence="12" type="ORF">N864_01545</name>
</gene>
<evidence type="ECO:0000256" key="7">
    <source>
        <dbReference type="ARBA" id="ARBA00022989"/>
    </source>
</evidence>
<dbReference type="InterPro" id="IPR043429">
    <property type="entry name" value="ArtM/GltK/GlnP/TcyL/YhdX-like"/>
</dbReference>
<dbReference type="Gene3D" id="1.10.3720.10">
    <property type="entry name" value="MetI-like"/>
    <property type="match status" value="1"/>
</dbReference>
<dbReference type="PANTHER" id="PTHR30614:SF20">
    <property type="entry name" value="GLUTAMINE TRANSPORT SYSTEM PERMEASE PROTEIN GLNP"/>
    <property type="match status" value="1"/>
</dbReference>
<evidence type="ECO:0000256" key="3">
    <source>
        <dbReference type="ARBA" id="ARBA00022448"/>
    </source>
</evidence>
<dbReference type="InterPro" id="IPR035906">
    <property type="entry name" value="MetI-like_sf"/>
</dbReference>
<keyword evidence="13" id="KW-1185">Reference proteome</keyword>
<dbReference type="Proteomes" id="UP000019494">
    <property type="component" value="Unassembled WGS sequence"/>
</dbReference>
<evidence type="ECO:0000256" key="8">
    <source>
        <dbReference type="ARBA" id="ARBA00023136"/>
    </source>
</evidence>
<dbReference type="PROSITE" id="PS50928">
    <property type="entry name" value="ABC_TM1"/>
    <property type="match status" value="1"/>
</dbReference>
<keyword evidence="5 9" id="KW-0812">Transmembrane</keyword>
<reference evidence="13" key="1">
    <citation type="submission" date="2013-08" db="EMBL/GenBank/DDBJ databases">
        <title>Intrasporangium oryzae NRRL B-24470.</title>
        <authorList>
            <person name="Liu H."/>
            <person name="Wang G."/>
        </authorList>
    </citation>
    <scope>NUCLEOTIDE SEQUENCE [LARGE SCALE GENOMIC DNA]</scope>
    <source>
        <strain evidence="13">Q5-1</strain>
    </source>
</reference>
<comment type="caution">
    <text evidence="12">The sequence shown here is derived from an EMBL/GenBank/DDBJ whole genome shotgun (WGS) entry which is preliminary data.</text>
</comment>
<comment type="similarity">
    <text evidence="2">Belongs to the binding-protein-dependent transport system permease family. HisMQ subfamily.</text>
</comment>
<protein>
    <submittedName>
        <fullName evidence="12">Amino acid ABC transporter permease</fullName>
    </submittedName>
</protein>
<keyword evidence="8 9" id="KW-0472">Membrane</keyword>
<dbReference type="InterPro" id="IPR010065">
    <property type="entry name" value="AA_ABC_transptr_permease_3TM"/>
</dbReference>
<feature type="transmembrane region" description="Helical" evidence="9">
    <location>
        <begin position="64"/>
        <end position="85"/>
    </location>
</feature>
<dbReference type="PATRIC" id="fig|584657.3.peg.3335"/>
<feature type="region of interest" description="Disordered" evidence="10">
    <location>
        <begin position="231"/>
        <end position="256"/>
    </location>
</feature>
<sequence>MDAFLHTFFDWEEITAVLPTLLTEGIRNTLIIATLAALIGLVIGLVLAMMLLSRHWLVRLPARIYVDIFRGLPAILTISLIGLGLPAANIRPFGRSPIGYAVLAVAIISGAYCAEVFRSGIQAVPAGQMQAGRSLGMSYLQTMGKVIVPQGIRNVLPALTNRFIIDIKESSLVYLLGLSIGERELYFIAHEQAANTYNSSALVAAGCCYLLMTVPLTYFVNWWDRRLRTGKPTRGAGSPGPTAASRPTPITEMQEA</sequence>
<dbReference type="OrthoDB" id="92598at2"/>
<evidence type="ECO:0000256" key="1">
    <source>
        <dbReference type="ARBA" id="ARBA00004651"/>
    </source>
</evidence>
<feature type="transmembrane region" description="Helical" evidence="9">
    <location>
        <begin position="30"/>
        <end position="52"/>
    </location>
</feature>
<dbReference type="AlphaFoldDB" id="W9GLL0"/>
<dbReference type="InterPro" id="IPR000515">
    <property type="entry name" value="MetI-like"/>
</dbReference>
<dbReference type="PANTHER" id="PTHR30614">
    <property type="entry name" value="MEMBRANE COMPONENT OF AMINO ACID ABC TRANSPORTER"/>
    <property type="match status" value="1"/>
</dbReference>
<evidence type="ECO:0000256" key="2">
    <source>
        <dbReference type="ARBA" id="ARBA00010072"/>
    </source>
</evidence>
<dbReference type="SUPFAM" id="SSF161098">
    <property type="entry name" value="MetI-like"/>
    <property type="match status" value="1"/>
</dbReference>
<evidence type="ECO:0000256" key="6">
    <source>
        <dbReference type="ARBA" id="ARBA00022970"/>
    </source>
</evidence>
<comment type="subcellular location">
    <subcellularLocation>
        <location evidence="1 9">Cell membrane</location>
        <topology evidence="1 9">Multi-pass membrane protein</topology>
    </subcellularLocation>
</comment>
<evidence type="ECO:0000256" key="4">
    <source>
        <dbReference type="ARBA" id="ARBA00022475"/>
    </source>
</evidence>
<dbReference type="GO" id="GO:0022857">
    <property type="term" value="F:transmembrane transporter activity"/>
    <property type="evidence" value="ECO:0007669"/>
    <property type="project" value="InterPro"/>
</dbReference>
<dbReference type="Pfam" id="PF00528">
    <property type="entry name" value="BPD_transp_1"/>
    <property type="match status" value="1"/>
</dbReference>
<dbReference type="CDD" id="cd06261">
    <property type="entry name" value="TM_PBP2"/>
    <property type="match status" value="1"/>
</dbReference>
<dbReference type="NCBIfam" id="TIGR01726">
    <property type="entry name" value="HEQRo_perm_3TM"/>
    <property type="match status" value="1"/>
</dbReference>
<keyword evidence="7 9" id="KW-1133">Transmembrane helix</keyword>
<evidence type="ECO:0000256" key="10">
    <source>
        <dbReference type="SAM" id="MobiDB-lite"/>
    </source>
</evidence>
<name>W9GLL0_9MICO</name>
<organism evidence="12 13">
    <name type="scientific">Intrasporangium chromatireducens Q5-1</name>
    <dbReference type="NCBI Taxonomy" id="584657"/>
    <lineage>
        <taxon>Bacteria</taxon>
        <taxon>Bacillati</taxon>
        <taxon>Actinomycetota</taxon>
        <taxon>Actinomycetes</taxon>
        <taxon>Micrococcales</taxon>
        <taxon>Intrasporangiaceae</taxon>
        <taxon>Intrasporangium</taxon>
    </lineage>
</organism>
<evidence type="ECO:0000259" key="11">
    <source>
        <dbReference type="PROSITE" id="PS50928"/>
    </source>
</evidence>
<evidence type="ECO:0000313" key="13">
    <source>
        <dbReference type="Proteomes" id="UP000019494"/>
    </source>
</evidence>
<feature type="domain" description="ABC transmembrane type-1" evidence="11">
    <location>
        <begin position="26"/>
        <end position="220"/>
    </location>
</feature>
<evidence type="ECO:0000256" key="9">
    <source>
        <dbReference type="RuleBase" id="RU363032"/>
    </source>
</evidence>